<dbReference type="EMBL" id="UINC01024563">
    <property type="protein sequence ID" value="SVA98432.1"/>
    <property type="molecule type" value="Genomic_DNA"/>
</dbReference>
<protein>
    <recommendedName>
        <fullName evidence="2">Solute-binding protein family 3/N-terminal domain-containing protein</fullName>
    </recommendedName>
</protein>
<organism evidence="3">
    <name type="scientific">marine metagenome</name>
    <dbReference type="NCBI Taxonomy" id="408172"/>
    <lineage>
        <taxon>unclassified sequences</taxon>
        <taxon>metagenomes</taxon>
        <taxon>ecological metagenomes</taxon>
    </lineage>
</organism>
<dbReference type="AlphaFoldDB" id="A0A382ABH6"/>
<evidence type="ECO:0000313" key="3">
    <source>
        <dbReference type="EMBL" id="SVA98432.1"/>
    </source>
</evidence>
<evidence type="ECO:0000256" key="1">
    <source>
        <dbReference type="ARBA" id="ARBA00022729"/>
    </source>
</evidence>
<dbReference type="InterPro" id="IPR001638">
    <property type="entry name" value="Solute-binding_3/MltF_N"/>
</dbReference>
<evidence type="ECO:0000259" key="2">
    <source>
        <dbReference type="SMART" id="SM00062"/>
    </source>
</evidence>
<dbReference type="PANTHER" id="PTHR35936:SF19">
    <property type="entry name" value="AMINO-ACID-BINDING PROTEIN YXEM-RELATED"/>
    <property type="match status" value="1"/>
</dbReference>
<keyword evidence="1" id="KW-0732">Signal</keyword>
<accession>A0A382ABH6</accession>
<proteinExistence type="predicted"/>
<dbReference type="PANTHER" id="PTHR35936">
    <property type="entry name" value="MEMBRANE-BOUND LYTIC MUREIN TRANSGLYCOSYLASE F"/>
    <property type="match status" value="1"/>
</dbReference>
<sequence length="289" mass="31886">MQALALAALIAILPSSHLDTILERGEILVGTTGDYRPFSYRRPDGEFEGFDIDAARQLGVSLGVEVRFVQTSWPGLEQGLLDGRYDIAMSGITRTLDRQKVASLSDSYLSIGKCPLIRRADRERFPDLDAIDRAGVRVGVNPGGTNESFVRGHIHAAEIVVIEDNLSIPDAVATGRVDVMLTDNVEAVLVANQDSRLFAVLPDSPLSHDELSYMLPPRDSIFLNWVNLWLHQLRLTGELDRLRERWISGASSSQSDHHHGSAELSVPQLLQSLTAMPVVTQRVFKGLQK</sequence>
<gene>
    <name evidence="3" type="ORF">METZ01_LOCUS151286</name>
</gene>
<dbReference type="Gene3D" id="3.40.190.10">
    <property type="entry name" value="Periplasmic binding protein-like II"/>
    <property type="match status" value="2"/>
</dbReference>
<dbReference type="SMART" id="SM00062">
    <property type="entry name" value="PBPb"/>
    <property type="match status" value="1"/>
</dbReference>
<dbReference type="Pfam" id="PF00497">
    <property type="entry name" value="SBP_bac_3"/>
    <property type="match status" value="1"/>
</dbReference>
<reference evidence="3" key="1">
    <citation type="submission" date="2018-05" db="EMBL/GenBank/DDBJ databases">
        <authorList>
            <person name="Lanie J.A."/>
            <person name="Ng W.-L."/>
            <person name="Kazmierczak K.M."/>
            <person name="Andrzejewski T.M."/>
            <person name="Davidsen T.M."/>
            <person name="Wayne K.J."/>
            <person name="Tettelin H."/>
            <person name="Glass J.I."/>
            <person name="Rusch D."/>
            <person name="Podicherti R."/>
            <person name="Tsui H.-C.T."/>
            <person name="Winkler M.E."/>
        </authorList>
    </citation>
    <scope>NUCLEOTIDE SEQUENCE</scope>
</reference>
<feature type="domain" description="Solute-binding protein family 3/N-terminal" evidence="2">
    <location>
        <begin position="26"/>
        <end position="250"/>
    </location>
</feature>
<name>A0A382ABH6_9ZZZZ</name>
<dbReference type="SUPFAM" id="SSF53850">
    <property type="entry name" value="Periplasmic binding protein-like II"/>
    <property type="match status" value="1"/>
</dbReference>